<evidence type="ECO:0000313" key="3">
    <source>
        <dbReference type="Proteomes" id="UP000773462"/>
    </source>
</evidence>
<gene>
    <name evidence="2" type="ORF">J2Z70_003629</name>
</gene>
<keyword evidence="1" id="KW-0472">Membrane</keyword>
<feature type="transmembrane region" description="Helical" evidence="1">
    <location>
        <begin position="43"/>
        <end position="64"/>
    </location>
</feature>
<evidence type="ECO:0000313" key="2">
    <source>
        <dbReference type="EMBL" id="MBP2113469.1"/>
    </source>
</evidence>
<keyword evidence="1" id="KW-1133">Transmembrane helix</keyword>
<sequence>MNSDNLVQPINNVGSQVSNLNSTIVHTNNETTSGLNNLNSTLVITNVLLSALVLFVIIHTIVYFRRKPKK</sequence>
<dbReference type="EMBL" id="JAGGLV010000011">
    <property type="protein sequence ID" value="MBP2113469.1"/>
    <property type="molecule type" value="Genomic_DNA"/>
</dbReference>
<evidence type="ECO:0000256" key="1">
    <source>
        <dbReference type="SAM" id="Phobius"/>
    </source>
</evidence>
<accession>A0ABS4NVL6</accession>
<proteinExistence type="predicted"/>
<protein>
    <submittedName>
        <fullName evidence="2">Uncharacterized protein</fullName>
    </submittedName>
</protein>
<keyword evidence="3" id="KW-1185">Reference proteome</keyword>
<name>A0ABS4NVL6_9BACL</name>
<comment type="caution">
    <text evidence="2">The sequence shown here is derived from an EMBL/GenBank/DDBJ whole genome shotgun (WGS) entry which is preliminary data.</text>
</comment>
<organism evidence="2 3">
    <name type="scientific">Paenibacillus silagei</name>
    <dbReference type="NCBI Taxonomy" id="1670801"/>
    <lineage>
        <taxon>Bacteria</taxon>
        <taxon>Bacillati</taxon>
        <taxon>Bacillota</taxon>
        <taxon>Bacilli</taxon>
        <taxon>Bacillales</taxon>
        <taxon>Paenibacillaceae</taxon>
        <taxon>Paenibacillus</taxon>
    </lineage>
</organism>
<reference evidence="2 3" key="1">
    <citation type="submission" date="2021-03" db="EMBL/GenBank/DDBJ databases">
        <title>Genomic Encyclopedia of Type Strains, Phase IV (KMG-IV): sequencing the most valuable type-strain genomes for metagenomic binning, comparative biology and taxonomic classification.</title>
        <authorList>
            <person name="Goeker M."/>
        </authorList>
    </citation>
    <scope>NUCLEOTIDE SEQUENCE [LARGE SCALE GENOMIC DNA]</scope>
    <source>
        <strain evidence="2 3">DSM 101953</strain>
    </source>
</reference>
<keyword evidence="1" id="KW-0812">Transmembrane</keyword>
<dbReference type="Proteomes" id="UP000773462">
    <property type="component" value="Unassembled WGS sequence"/>
</dbReference>